<keyword evidence="2" id="KW-1185">Reference proteome</keyword>
<evidence type="ECO:0000313" key="1">
    <source>
        <dbReference type="EMBL" id="REH35658.1"/>
    </source>
</evidence>
<dbReference type="AlphaFoldDB" id="A0A3E0H1L4"/>
<protein>
    <submittedName>
        <fullName evidence="1">Uncharacterized protein</fullName>
    </submittedName>
</protein>
<dbReference type="Proteomes" id="UP000256269">
    <property type="component" value="Unassembled WGS sequence"/>
</dbReference>
<proteinExistence type="predicted"/>
<organism evidence="1 2">
    <name type="scientific">Kutzneria buriramensis</name>
    <dbReference type="NCBI Taxonomy" id="1045776"/>
    <lineage>
        <taxon>Bacteria</taxon>
        <taxon>Bacillati</taxon>
        <taxon>Actinomycetota</taxon>
        <taxon>Actinomycetes</taxon>
        <taxon>Pseudonocardiales</taxon>
        <taxon>Pseudonocardiaceae</taxon>
        <taxon>Kutzneria</taxon>
    </lineage>
</organism>
<evidence type="ECO:0000313" key="2">
    <source>
        <dbReference type="Proteomes" id="UP000256269"/>
    </source>
</evidence>
<sequence length="32" mass="3284">MVTTSARVVQAIGATRGIGRAVAAELGMSRPR</sequence>
<accession>A0A3E0H1L4</accession>
<reference evidence="1 2" key="1">
    <citation type="submission" date="2018-08" db="EMBL/GenBank/DDBJ databases">
        <title>Genomic Encyclopedia of Archaeal and Bacterial Type Strains, Phase II (KMG-II): from individual species to whole genera.</title>
        <authorList>
            <person name="Goeker M."/>
        </authorList>
    </citation>
    <scope>NUCLEOTIDE SEQUENCE [LARGE SCALE GENOMIC DNA]</scope>
    <source>
        <strain evidence="1 2">DSM 45791</strain>
    </source>
</reference>
<dbReference type="EMBL" id="QUNO01000017">
    <property type="protein sequence ID" value="REH35658.1"/>
    <property type="molecule type" value="Genomic_DNA"/>
</dbReference>
<comment type="caution">
    <text evidence="1">The sequence shown here is derived from an EMBL/GenBank/DDBJ whole genome shotgun (WGS) entry which is preliminary data.</text>
</comment>
<name>A0A3E0H1L4_9PSEU</name>
<gene>
    <name evidence="1" type="ORF">BCF44_11746</name>
</gene>